<gene>
    <name evidence="1" type="ORF">UXM345_LOCUS22586</name>
</gene>
<protein>
    <submittedName>
        <fullName evidence="1">Uncharacterized protein</fullName>
    </submittedName>
</protein>
<proteinExistence type="predicted"/>
<dbReference type="Proteomes" id="UP000663842">
    <property type="component" value="Unassembled WGS sequence"/>
</dbReference>
<accession>A0A819VDD6</accession>
<sequence>MASRSPFEQDDEVPNLIEDKSYSAAGTPVAMMQMANPTVSRDRNTVSFAPITSALPYLNMNTIHISCSSDRFDPYGNFVGMIVYGYNGQSDFYLNGRHCRAGYMLIKNVNSINRIPADTMHKKLFKCFFGIDLPSEFSGGGFAYQNGTWKHNSFSFNINADLYHDTQKGMHQIEQQLVNAALNRLYINDQWFYSPNLPSEPTVLKSRDNNTTVNFDLVLEILQLRNIPHKLPIDV</sequence>
<name>A0A819VDD6_9BILA</name>
<reference evidence="1" key="1">
    <citation type="submission" date="2021-02" db="EMBL/GenBank/DDBJ databases">
        <authorList>
            <person name="Nowell W R."/>
        </authorList>
    </citation>
    <scope>NUCLEOTIDE SEQUENCE</scope>
</reference>
<dbReference type="AlphaFoldDB" id="A0A819VDD6"/>
<dbReference type="EMBL" id="CAJOBF010003749">
    <property type="protein sequence ID" value="CAF4107001.1"/>
    <property type="molecule type" value="Genomic_DNA"/>
</dbReference>
<evidence type="ECO:0000313" key="1">
    <source>
        <dbReference type="EMBL" id="CAF4107001.1"/>
    </source>
</evidence>
<evidence type="ECO:0000313" key="2">
    <source>
        <dbReference type="Proteomes" id="UP000663842"/>
    </source>
</evidence>
<organism evidence="1 2">
    <name type="scientific">Rotaria magnacalcarata</name>
    <dbReference type="NCBI Taxonomy" id="392030"/>
    <lineage>
        <taxon>Eukaryota</taxon>
        <taxon>Metazoa</taxon>
        <taxon>Spiralia</taxon>
        <taxon>Gnathifera</taxon>
        <taxon>Rotifera</taxon>
        <taxon>Eurotatoria</taxon>
        <taxon>Bdelloidea</taxon>
        <taxon>Philodinida</taxon>
        <taxon>Philodinidae</taxon>
        <taxon>Rotaria</taxon>
    </lineage>
</organism>
<comment type="caution">
    <text evidence="1">The sequence shown here is derived from an EMBL/GenBank/DDBJ whole genome shotgun (WGS) entry which is preliminary data.</text>
</comment>